<dbReference type="InterPro" id="IPR036179">
    <property type="entry name" value="Ig-like_dom_sf"/>
</dbReference>
<feature type="domain" description="Interleukin-18-binding protein-like" evidence="2">
    <location>
        <begin position="32"/>
        <end position="115"/>
    </location>
</feature>
<feature type="region of interest" description="Disordered" evidence="1">
    <location>
        <begin position="147"/>
        <end position="210"/>
    </location>
</feature>
<evidence type="ECO:0000313" key="4">
    <source>
        <dbReference type="Proteomes" id="UP001474421"/>
    </source>
</evidence>
<keyword evidence="4" id="KW-1185">Reference proteome</keyword>
<dbReference type="PANTHER" id="PTHR14292">
    <property type="entry name" value="INTERLEUKIN-18-BINDING PROTEIN"/>
    <property type="match status" value="1"/>
</dbReference>
<dbReference type="SUPFAM" id="SSF48726">
    <property type="entry name" value="Immunoglobulin"/>
    <property type="match status" value="1"/>
</dbReference>
<dbReference type="Pfam" id="PF22009">
    <property type="entry name" value="YLDV-IL18BP-like"/>
    <property type="match status" value="1"/>
</dbReference>
<dbReference type="AlphaFoldDB" id="A0AAW1BLH4"/>
<dbReference type="Proteomes" id="UP001474421">
    <property type="component" value="Unassembled WGS sequence"/>
</dbReference>
<gene>
    <name evidence="3" type="ORF">NXF25_011048</name>
</gene>
<comment type="caution">
    <text evidence="3">The sequence shown here is derived from an EMBL/GenBank/DDBJ whole genome shotgun (WGS) entry which is preliminary data.</text>
</comment>
<dbReference type="InterPro" id="IPR013783">
    <property type="entry name" value="Ig-like_fold"/>
</dbReference>
<sequence>MNSELRQQTKHRRSPPSLPLSGSALPWVSLTRRQKIRVSCQGVTAHPESGIMYWLANGTFVDQLYPNGSVKEEPTVEKGSQLTRCLIFSPLRAQDLHTSFECVITDPSGVFRKAIQWDYPDNKKEWKPSSPRLVRRAQERASAHLPGVAAPNETCGGKGGSEGPHLGRGGRKDGEGTAQAGQLRTRRRGTKNLTQFGNRDLRVLLPGGRG</sequence>
<dbReference type="PANTHER" id="PTHR14292:SF2">
    <property type="entry name" value="INTERLEUKIN-18-BINDING PROTEIN"/>
    <property type="match status" value="1"/>
</dbReference>
<dbReference type="GO" id="GO:0042007">
    <property type="term" value="F:interleukin-18 binding"/>
    <property type="evidence" value="ECO:0007669"/>
    <property type="project" value="InterPro"/>
</dbReference>
<evidence type="ECO:0000313" key="3">
    <source>
        <dbReference type="EMBL" id="KAK9402692.1"/>
    </source>
</evidence>
<protein>
    <submittedName>
        <fullName evidence="3">Interleukin-1 receptor type 2-like</fullName>
    </submittedName>
</protein>
<dbReference type="Gene3D" id="2.60.40.10">
    <property type="entry name" value="Immunoglobulins"/>
    <property type="match status" value="1"/>
</dbReference>
<evidence type="ECO:0000259" key="2">
    <source>
        <dbReference type="Pfam" id="PF22009"/>
    </source>
</evidence>
<name>A0AAW1BLH4_CROAD</name>
<evidence type="ECO:0000256" key="1">
    <source>
        <dbReference type="SAM" id="MobiDB-lite"/>
    </source>
</evidence>
<organism evidence="3 4">
    <name type="scientific">Crotalus adamanteus</name>
    <name type="common">Eastern diamondback rattlesnake</name>
    <dbReference type="NCBI Taxonomy" id="8729"/>
    <lineage>
        <taxon>Eukaryota</taxon>
        <taxon>Metazoa</taxon>
        <taxon>Chordata</taxon>
        <taxon>Craniata</taxon>
        <taxon>Vertebrata</taxon>
        <taxon>Euteleostomi</taxon>
        <taxon>Lepidosauria</taxon>
        <taxon>Squamata</taxon>
        <taxon>Bifurcata</taxon>
        <taxon>Unidentata</taxon>
        <taxon>Episquamata</taxon>
        <taxon>Toxicofera</taxon>
        <taxon>Serpentes</taxon>
        <taxon>Colubroidea</taxon>
        <taxon>Viperidae</taxon>
        <taxon>Crotalinae</taxon>
        <taxon>Crotalus</taxon>
    </lineage>
</organism>
<feature type="region of interest" description="Disordered" evidence="1">
    <location>
        <begin position="1"/>
        <end position="20"/>
    </location>
</feature>
<proteinExistence type="predicted"/>
<keyword evidence="3" id="KW-0675">Receptor</keyword>
<reference evidence="3 4" key="1">
    <citation type="journal article" date="2024" name="Proc. Natl. Acad. Sci. U.S.A.">
        <title>The genetic regulatory architecture and epigenomic basis for age-related changes in rattlesnake venom.</title>
        <authorList>
            <person name="Hogan M.P."/>
            <person name="Holding M.L."/>
            <person name="Nystrom G.S."/>
            <person name="Colston T.J."/>
            <person name="Bartlett D.A."/>
            <person name="Mason A.J."/>
            <person name="Ellsworth S.A."/>
            <person name="Rautsaw R.M."/>
            <person name="Lawrence K.C."/>
            <person name="Strickland J.L."/>
            <person name="He B."/>
            <person name="Fraser P."/>
            <person name="Margres M.J."/>
            <person name="Gilbert D.M."/>
            <person name="Gibbs H.L."/>
            <person name="Parkinson C.L."/>
            <person name="Rokyta D.R."/>
        </authorList>
    </citation>
    <scope>NUCLEOTIDE SEQUENCE [LARGE SCALE GENOMIC DNA]</scope>
    <source>
        <strain evidence="3">DRR0105</strain>
    </source>
</reference>
<dbReference type="InterPro" id="IPR039681">
    <property type="entry name" value="IL18BP"/>
</dbReference>
<dbReference type="EMBL" id="JAOTOJ010000004">
    <property type="protein sequence ID" value="KAK9402692.1"/>
    <property type="molecule type" value="Genomic_DNA"/>
</dbReference>
<dbReference type="InterPro" id="IPR055139">
    <property type="entry name" value="IL18BP-like_dom"/>
</dbReference>
<accession>A0AAW1BLH4</accession>